<dbReference type="InterPro" id="IPR017896">
    <property type="entry name" value="4Fe4S_Fe-S-bd"/>
</dbReference>
<dbReference type="CDD" id="cd00207">
    <property type="entry name" value="fer2"/>
    <property type="match status" value="1"/>
</dbReference>
<accession>A0AAU8GZA4</accession>
<dbReference type="GO" id="GO:0008177">
    <property type="term" value="F:succinate dehydrogenase (quinone) activity"/>
    <property type="evidence" value="ECO:0007669"/>
    <property type="project" value="UniProtKB-EC"/>
</dbReference>
<feature type="domain" description="2Fe-2S ferredoxin-type" evidence="13">
    <location>
        <begin position="7"/>
        <end position="95"/>
    </location>
</feature>
<comment type="catalytic activity">
    <reaction evidence="12">
        <text>a quinone + succinate = fumarate + a quinol</text>
        <dbReference type="Rhea" id="RHEA:40523"/>
        <dbReference type="ChEBI" id="CHEBI:24646"/>
        <dbReference type="ChEBI" id="CHEBI:29806"/>
        <dbReference type="ChEBI" id="CHEBI:30031"/>
        <dbReference type="ChEBI" id="CHEBI:132124"/>
        <dbReference type="EC" id="1.3.5.1"/>
    </reaction>
</comment>
<keyword evidence="10 12" id="KW-0003">3Fe-4S</keyword>
<keyword evidence="4" id="KW-0816">Tricarboxylic acid cycle</keyword>
<evidence type="ECO:0000256" key="12">
    <source>
        <dbReference type="RuleBase" id="RU361237"/>
    </source>
</evidence>
<keyword evidence="7 15" id="KW-0560">Oxidoreductase</keyword>
<comment type="cofactor">
    <cofactor evidence="12">
        <name>[3Fe-4S] cluster</name>
        <dbReference type="ChEBI" id="CHEBI:21137"/>
    </cofactor>
    <text evidence="12">Binds 1 [3Fe-4S] cluster.</text>
</comment>
<evidence type="ECO:0000259" key="13">
    <source>
        <dbReference type="PROSITE" id="PS51085"/>
    </source>
</evidence>
<dbReference type="NCBIfam" id="TIGR00384">
    <property type="entry name" value="dhsB"/>
    <property type="match status" value="1"/>
</dbReference>
<dbReference type="AlphaFoldDB" id="A0AAU8GZA4"/>
<evidence type="ECO:0000256" key="9">
    <source>
        <dbReference type="ARBA" id="ARBA00023014"/>
    </source>
</evidence>
<dbReference type="GO" id="GO:0051538">
    <property type="term" value="F:3 iron, 4 sulfur cluster binding"/>
    <property type="evidence" value="ECO:0007669"/>
    <property type="project" value="UniProtKB-KW"/>
</dbReference>
<keyword evidence="5 12" id="KW-0001">2Fe-2S</keyword>
<dbReference type="GO" id="GO:0051539">
    <property type="term" value="F:4 iron, 4 sulfur cluster binding"/>
    <property type="evidence" value="ECO:0007669"/>
    <property type="project" value="UniProtKB-KW"/>
</dbReference>
<name>A0AAU8GZA4_9BACT</name>
<dbReference type="FunFam" id="1.10.1060.10:FF:000003">
    <property type="entry name" value="Succinate dehydrogenase iron-sulfur subunit"/>
    <property type="match status" value="1"/>
</dbReference>
<comment type="cofactor">
    <cofactor evidence="12">
        <name>[2Fe-2S] cluster</name>
        <dbReference type="ChEBI" id="CHEBI:190135"/>
    </cofactor>
    <text evidence="12">Binds 1 [2Fe-2S] cluster.</text>
</comment>
<keyword evidence="3 12" id="KW-0004">4Fe-4S</keyword>
<dbReference type="PROSITE" id="PS51379">
    <property type="entry name" value="4FE4S_FER_2"/>
    <property type="match status" value="1"/>
</dbReference>
<dbReference type="InterPro" id="IPR017900">
    <property type="entry name" value="4Fe4S_Fe_S_CS"/>
</dbReference>
<dbReference type="PANTHER" id="PTHR11921:SF29">
    <property type="entry name" value="SUCCINATE DEHYDROGENASE [UBIQUINONE] IRON-SULFUR SUBUNIT, MITOCHONDRIAL"/>
    <property type="match status" value="1"/>
</dbReference>
<evidence type="ECO:0000256" key="11">
    <source>
        <dbReference type="ARBA" id="ARBA00066269"/>
    </source>
</evidence>
<dbReference type="GO" id="GO:0051537">
    <property type="term" value="F:2 iron, 2 sulfur cluster binding"/>
    <property type="evidence" value="ECO:0007669"/>
    <property type="project" value="UniProtKB-KW"/>
</dbReference>
<dbReference type="Gene3D" id="1.10.1060.10">
    <property type="entry name" value="Alpha-helical ferredoxin"/>
    <property type="match status" value="1"/>
</dbReference>
<evidence type="ECO:0000256" key="10">
    <source>
        <dbReference type="ARBA" id="ARBA00023291"/>
    </source>
</evidence>
<dbReference type="SUPFAM" id="SSF54292">
    <property type="entry name" value="2Fe-2S ferredoxin-like"/>
    <property type="match status" value="1"/>
</dbReference>
<dbReference type="Pfam" id="PF13237">
    <property type="entry name" value="Fer4_10"/>
    <property type="match status" value="1"/>
</dbReference>
<dbReference type="KEGG" id="taut:V4D30_04535"/>
<evidence type="ECO:0000256" key="2">
    <source>
        <dbReference type="ARBA" id="ARBA00009433"/>
    </source>
</evidence>
<dbReference type="EC" id="1.3.5.1" evidence="12"/>
<organism evidence="15">
    <name type="scientific">Thermodesulfovibrio autotrophicus</name>
    <dbReference type="NCBI Taxonomy" id="3118333"/>
    <lineage>
        <taxon>Bacteria</taxon>
        <taxon>Pseudomonadati</taxon>
        <taxon>Nitrospirota</taxon>
        <taxon>Thermodesulfovibrionia</taxon>
        <taxon>Thermodesulfovibrionales</taxon>
        <taxon>Thermodesulfovibrionaceae</taxon>
        <taxon>Thermodesulfovibrio</taxon>
    </lineage>
</organism>
<dbReference type="GO" id="GO:0009055">
    <property type="term" value="F:electron transfer activity"/>
    <property type="evidence" value="ECO:0007669"/>
    <property type="project" value="InterPro"/>
</dbReference>
<dbReference type="RefSeq" id="WP_353685068.1">
    <property type="nucleotide sequence ID" value="NZ_CP144373.1"/>
</dbReference>
<comment type="pathway">
    <text evidence="1">Carbohydrate metabolism; tricarboxylic acid cycle; fumarate from succinate (bacterial route): step 1/1.</text>
</comment>
<dbReference type="InterPro" id="IPR036010">
    <property type="entry name" value="2Fe-2S_ferredoxin-like_sf"/>
</dbReference>
<comment type="similarity">
    <text evidence="2 12">Belongs to the succinate dehydrogenase/fumarate reductase iron-sulfur protein family.</text>
</comment>
<comment type="subunit">
    <text evidence="11">Part of an enzyme complex containing three subunits: a flavoprotein (frdA), an iron-sulfur protein (frdB), and diheme cytochrome b (frdC).</text>
</comment>
<dbReference type="InterPro" id="IPR012675">
    <property type="entry name" value="Beta-grasp_dom_sf"/>
</dbReference>
<dbReference type="InterPro" id="IPR050573">
    <property type="entry name" value="SDH/FRD_Iron-Sulfur"/>
</dbReference>
<dbReference type="PROSITE" id="PS00198">
    <property type="entry name" value="4FE4S_FER_1"/>
    <property type="match status" value="1"/>
</dbReference>
<dbReference type="GO" id="GO:0046872">
    <property type="term" value="F:metal ion binding"/>
    <property type="evidence" value="ECO:0007669"/>
    <property type="project" value="UniProtKB-KW"/>
</dbReference>
<dbReference type="NCBIfam" id="NF004616">
    <property type="entry name" value="PRK05950.1"/>
    <property type="match status" value="1"/>
</dbReference>
<dbReference type="Pfam" id="PF13085">
    <property type="entry name" value="Fer2_3"/>
    <property type="match status" value="1"/>
</dbReference>
<dbReference type="PANTHER" id="PTHR11921">
    <property type="entry name" value="SUCCINATE DEHYDROGENASE IRON-SULFUR PROTEIN"/>
    <property type="match status" value="1"/>
</dbReference>
<evidence type="ECO:0000256" key="5">
    <source>
        <dbReference type="ARBA" id="ARBA00022714"/>
    </source>
</evidence>
<dbReference type="InterPro" id="IPR025192">
    <property type="entry name" value="Succ_DH/fum_Rdtase_N"/>
</dbReference>
<evidence type="ECO:0000256" key="7">
    <source>
        <dbReference type="ARBA" id="ARBA00023002"/>
    </source>
</evidence>
<dbReference type="EMBL" id="CP144373">
    <property type="protein sequence ID" value="XCH47547.1"/>
    <property type="molecule type" value="Genomic_DNA"/>
</dbReference>
<dbReference type="SUPFAM" id="SSF46548">
    <property type="entry name" value="alpha-helical ferredoxin"/>
    <property type="match status" value="1"/>
</dbReference>
<dbReference type="GO" id="GO:0022904">
    <property type="term" value="P:respiratory electron transport chain"/>
    <property type="evidence" value="ECO:0007669"/>
    <property type="project" value="TreeGrafter"/>
</dbReference>
<dbReference type="PROSITE" id="PS51085">
    <property type="entry name" value="2FE2S_FER_2"/>
    <property type="match status" value="1"/>
</dbReference>
<evidence type="ECO:0000256" key="8">
    <source>
        <dbReference type="ARBA" id="ARBA00023004"/>
    </source>
</evidence>
<protein>
    <recommendedName>
        <fullName evidence="12">Succinate dehydrogenase iron-sulfur subunit</fullName>
        <ecNumber evidence="12">1.3.5.1</ecNumber>
    </recommendedName>
</protein>
<evidence type="ECO:0000256" key="3">
    <source>
        <dbReference type="ARBA" id="ARBA00022485"/>
    </source>
</evidence>
<dbReference type="InterPro" id="IPR006058">
    <property type="entry name" value="2Fe2S_fd_BS"/>
</dbReference>
<dbReference type="GO" id="GO:0006099">
    <property type="term" value="P:tricarboxylic acid cycle"/>
    <property type="evidence" value="ECO:0007669"/>
    <property type="project" value="UniProtKB-KW"/>
</dbReference>
<dbReference type="InterPro" id="IPR001041">
    <property type="entry name" value="2Fe-2S_ferredoxin-type"/>
</dbReference>
<gene>
    <name evidence="15" type="ORF">V4D30_04535</name>
</gene>
<evidence type="ECO:0000256" key="4">
    <source>
        <dbReference type="ARBA" id="ARBA00022532"/>
    </source>
</evidence>
<evidence type="ECO:0000256" key="6">
    <source>
        <dbReference type="ARBA" id="ARBA00022723"/>
    </source>
</evidence>
<reference evidence="15" key="1">
    <citation type="submission" date="2024-01" db="EMBL/GenBank/DDBJ databases">
        <title>The first autotrophic representatives of the genus Thermodesulfovibrio.</title>
        <authorList>
            <person name="Maltseva A.I."/>
            <person name="Elcheninov A.G."/>
            <person name="Kublanov I.V."/>
            <person name="Lebedinsky A.V."/>
            <person name="Frolov E.N."/>
        </authorList>
    </citation>
    <scope>NUCLEOTIDE SEQUENCE</scope>
    <source>
        <strain evidence="15">3907-1M</strain>
    </source>
</reference>
<dbReference type="InterPro" id="IPR004489">
    <property type="entry name" value="Succ_DH/fum_Rdtase_Fe-S"/>
</dbReference>
<sequence length="239" mass="27684">MEKYYTFRIKRYLPDKNPSQRWDEFRIKLNSMERVLDGLIKIKETRDGTLTFRKSCAHGVCGSCAMKINGKNRLACQTLVKDLPELIVIEPLPSLPVIKDLVVDMTLFFEKNDRVLPYLINDEPPPERERIQSPEDQHKILESITCIMCGSCTTSCPVFWADKEYLGPSALLKAYRFLFDTRDRATEQRLEKITGEHGVWRCHSIFNCVEVCPKEIDITKHILKLKRMAVKKGFTGGER</sequence>
<keyword evidence="6 12" id="KW-0479">Metal-binding</keyword>
<feature type="domain" description="4Fe-4S ferredoxin-type" evidence="14">
    <location>
        <begin position="136"/>
        <end position="166"/>
    </location>
</feature>
<evidence type="ECO:0000259" key="14">
    <source>
        <dbReference type="PROSITE" id="PS51379"/>
    </source>
</evidence>
<dbReference type="PROSITE" id="PS00197">
    <property type="entry name" value="2FE2S_FER_1"/>
    <property type="match status" value="1"/>
</dbReference>
<proteinExistence type="inferred from homology"/>
<keyword evidence="9 12" id="KW-0411">Iron-sulfur</keyword>
<dbReference type="Gene3D" id="3.10.20.30">
    <property type="match status" value="1"/>
</dbReference>
<evidence type="ECO:0000313" key="15">
    <source>
        <dbReference type="EMBL" id="XCH47547.1"/>
    </source>
</evidence>
<dbReference type="InterPro" id="IPR009051">
    <property type="entry name" value="Helical_ferredxn"/>
</dbReference>
<evidence type="ECO:0000256" key="1">
    <source>
        <dbReference type="ARBA" id="ARBA00004894"/>
    </source>
</evidence>
<comment type="cofactor">
    <cofactor evidence="12">
        <name>[4Fe-4S] cluster</name>
        <dbReference type="ChEBI" id="CHEBI:49883"/>
    </cofactor>
    <text evidence="12">Binds 1 [4Fe-4S] cluster.</text>
</comment>
<keyword evidence="8 12" id="KW-0408">Iron</keyword>